<evidence type="ECO:0000256" key="5">
    <source>
        <dbReference type="SAM" id="MobiDB-lite"/>
    </source>
</evidence>
<dbReference type="GO" id="GO:0003723">
    <property type="term" value="F:RNA binding"/>
    <property type="evidence" value="ECO:0007669"/>
    <property type="project" value="UniProtKB-UniRule"/>
</dbReference>
<evidence type="ECO:0000256" key="3">
    <source>
        <dbReference type="ARBA" id="ARBA00023274"/>
    </source>
</evidence>
<dbReference type="InterPro" id="IPR018492">
    <property type="entry name" value="Ribosomal_eL8/Nhp2"/>
</dbReference>
<dbReference type="PRINTS" id="PR00882">
    <property type="entry name" value="RIBOSOMALL7A"/>
</dbReference>
<dbReference type="AlphaFoldDB" id="A0A7S1M6U4"/>
<evidence type="ECO:0000313" key="7">
    <source>
        <dbReference type="EMBL" id="CAD9123488.1"/>
    </source>
</evidence>
<keyword evidence="2 4" id="KW-0689">Ribosomal protein</keyword>
<evidence type="ECO:0000256" key="1">
    <source>
        <dbReference type="ARBA" id="ARBA00007337"/>
    </source>
</evidence>
<reference evidence="7" key="1">
    <citation type="submission" date="2021-01" db="EMBL/GenBank/DDBJ databases">
        <authorList>
            <person name="Corre E."/>
            <person name="Pelletier E."/>
            <person name="Niang G."/>
            <person name="Scheremetjew M."/>
            <person name="Finn R."/>
            <person name="Kale V."/>
            <person name="Holt S."/>
            <person name="Cochrane G."/>
            <person name="Meng A."/>
            <person name="Brown T."/>
            <person name="Cohen L."/>
        </authorList>
    </citation>
    <scope>NUCLEOTIDE SEQUENCE</scope>
    <source>
        <strain evidence="7">CCAP 1951/1</strain>
    </source>
</reference>
<comment type="function">
    <text evidence="4">Component of the ribosome.</text>
</comment>
<feature type="domain" description="Ribosomal protein eL8/eL30/eS12/Gadd45" evidence="6">
    <location>
        <begin position="134"/>
        <end position="204"/>
    </location>
</feature>
<sequence length="261" mass="29216">MPGKEKKIAPKAAKQAAAPVKKAPEPSKFSARPKNFGIGGDVPYKRDISRFMRWPRFVTMQRKKRVLQRRLKTPPALAQFRKTLDRSTRTEVFKLLKKYAPETRKERQSRLKTAAEAKAKDPKKTVSTKAPLAAVTGIQEVTRAIEKKQAKLVVIACNVDPIELVLWMPALCRAQKIPYCIVKDMARLGDVIGQKTATCVAIKGVKSEDESALKAAVKAVNARFLSRTKELVRQWGGLKLSLRSRAKARKYRAAKQGLKAE</sequence>
<evidence type="ECO:0000259" key="6">
    <source>
        <dbReference type="Pfam" id="PF01248"/>
    </source>
</evidence>
<name>A0A7S1M6U4_NEODS</name>
<evidence type="ECO:0000256" key="2">
    <source>
        <dbReference type="ARBA" id="ARBA00022980"/>
    </source>
</evidence>
<evidence type="ECO:0000256" key="4">
    <source>
        <dbReference type="RuleBase" id="RU367042"/>
    </source>
</evidence>
<proteinExistence type="inferred from homology"/>
<dbReference type="InterPro" id="IPR050257">
    <property type="entry name" value="eL8/uL1-like"/>
</dbReference>
<dbReference type="PANTHER" id="PTHR23105">
    <property type="entry name" value="RIBOSOMAL PROTEIN L7AE FAMILY MEMBER"/>
    <property type="match status" value="1"/>
</dbReference>
<dbReference type="InterPro" id="IPR001921">
    <property type="entry name" value="Ribosomal_eL8_euk"/>
</dbReference>
<comment type="similarity">
    <text evidence="1 4">Belongs to the eukaryotic ribosomal protein eL8 family.</text>
</comment>
<dbReference type="GO" id="GO:0022625">
    <property type="term" value="C:cytosolic large ribosomal subunit"/>
    <property type="evidence" value="ECO:0007669"/>
    <property type="project" value="UniProtKB-UniRule"/>
</dbReference>
<organism evidence="7">
    <name type="scientific">Neobodo designis</name>
    <name type="common">Flagellated protozoan</name>
    <name type="synonym">Bodo designis</name>
    <dbReference type="NCBI Taxonomy" id="312471"/>
    <lineage>
        <taxon>Eukaryota</taxon>
        <taxon>Discoba</taxon>
        <taxon>Euglenozoa</taxon>
        <taxon>Kinetoplastea</taxon>
        <taxon>Metakinetoplastina</taxon>
        <taxon>Neobodonida</taxon>
        <taxon>Neobodo</taxon>
    </lineage>
</organism>
<dbReference type="SUPFAM" id="SSF55315">
    <property type="entry name" value="L30e-like"/>
    <property type="match status" value="1"/>
</dbReference>
<gene>
    <name evidence="7" type="ORF">NDES1114_LOCUS18616</name>
</gene>
<dbReference type="InterPro" id="IPR004038">
    <property type="entry name" value="Ribosomal_eL8/eL30/eS12/Gad45"/>
</dbReference>
<feature type="region of interest" description="Disordered" evidence="5">
    <location>
        <begin position="1"/>
        <end position="36"/>
    </location>
</feature>
<keyword evidence="3 4" id="KW-0687">Ribonucleoprotein</keyword>
<dbReference type="EMBL" id="HBGF01028081">
    <property type="protein sequence ID" value="CAD9123488.1"/>
    <property type="molecule type" value="Transcribed_RNA"/>
</dbReference>
<dbReference type="Pfam" id="PF01248">
    <property type="entry name" value="Ribosomal_L7Ae"/>
    <property type="match status" value="1"/>
</dbReference>
<dbReference type="Gene3D" id="3.30.1330.30">
    <property type="match status" value="1"/>
</dbReference>
<dbReference type="InterPro" id="IPR029064">
    <property type="entry name" value="Ribosomal_eL30-like_sf"/>
</dbReference>
<dbReference type="PRINTS" id="PR00881">
    <property type="entry name" value="L7ARS6FAMILY"/>
</dbReference>
<feature type="compositionally biased region" description="Low complexity" evidence="5">
    <location>
        <begin position="10"/>
        <end position="21"/>
    </location>
</feature>
<accession>A0A7S1M6U4</accession>
<protein>
    <recommendedName>
        <fullName evidence="4">60S ribosomal protein L7a</fullName>
    </recommendedName>
</protein>